<keyword evidence="3" id="KW-1185">Reference proteome</keyword>
<protein>
    <recommendedName>
        <fullName evidence="1">UPF0311 protein Adu01nite_38530</fullName>
    </recommendedName>
</protein>
<dbReference type="Gene3D" id="2.40.160.20">
    <property type="match status" value="1"/>
</dbReference>
<evidence type="ECO:0000313" key="3">
    <source>
        <dbReference type="Proteomes" id="UP000637628"/>
    </source>
</evidence>
<dbReference type="Proteomes" id="UP000637628">
    <property type="component" value="Unassembled WGS sequence"/>
</dbReference>
<dbReference type="HAMAP" id="MF_00775">
    <property type="entry name" value="UPF0311"/>
    <property type="match status" value="1"/>
</dbReference>
<dbReference type="PANTHER" id="PTHR37315:SF1">
    <property type="entry name" value="UPF0311 PROTEIN BLR7842"/>
    <property type="match status" value="1"/>
</dbReference>
<comment type="similarity">
    <text evidence="1">Belongs to the UPF0311 family.</text>
</comment>
<evidence type="ECO:0000313" key="2">
    <source>
        <dbReference type="EMBL" id="GIE02503.1"/>
    </source>
</evidence>
<reference evidence="2 3" key="1">
    <citation type="submission" date="2021-01" db="EMBL/GenBank/DDBJ databases">
        <title>Whole genome shotgun sequence of Actinoplanes durhamensis NBRC 14914.</title>
        <authorList>
            <person name="Komaki H."/>
            <person name="Tamura T."/>
        </authorList>
    </citation>
    <scope>NUCLEOTIDE SEQUENCE [LARGE SCALE GENOMIC DNA]</scope>
    <source>
        <strain evidence="2 3">NBRC 14914</strain>
    </source>
</reference>
<organism evidence="2 3">
    <name type="scientific">Paractinoplanes durhamensis</name>
    <dbReference type="NCBI Taxonomy" id="113563"/>
    <lineage>
        <taxon>Bacteria</taxon>
        <taxon>Bacillati</taxon>
        <taxon>Actinomycetota</taxon>
        <taxon>Actinomycetes</taxon>
        <taxon>Micromonosporales</taxon>
        <taxon>Micromonosporaceae</taxon>
        <taxon>Paractinoplanes</taxon>
    </lineage>
</organism>
<proteinExistence type="inferred from homology"/>
<dbReference type="RefSeq" id="WP_203728252.1">
    <property type="nucleotide sequence ID" value="NZ_BAAATX010000024.1"/>
</dbReference>
<dbReference type="Pfam" id="PF11578">
    <property type="entry name" value="DUF3237"/>
    <property type="match status" value="1"/>
</dbReference>
<evidence type="ECO:0000256" key="1">
    <source>
        <dbReference type="HAMAP-Rule" id="MF_00775"/>
    </source>
</evidence>
<gene>
    <name evidence="2" type="ORF">Adu01nite_38530</name>
</gene>
<sequence length="151" mass="16422">MKPELEFLADAEITLGPVQELGETPAGCRRIIPITGGTFDGPELAGEILPGGADWQLIRPDGVAVIDTRYTLATGDGGLIYVSTQGYRHGPPEVIERLTAGETVDPADYYFRLMVRLESPAGRYAYLNRSLILATAVRLPNAVRYGAYLLR</sequence>
<name>A0ABQ3YY49_9ACTN</name>
<dbReference type="EMBL" id="BOML01000032">
    <property type="protein sequence ID" value="GIE02503.1"/>
    <property type="molecule type" value="Genomic_DNA"/>
</dbReference>
<accession>A0ABQ3YY49</accession>
<dbReference type="InterPro" id="IPR020915">
    <property type="entry name" value="UPF0311"/>
</dbReference>
<comment type="caution">
    <text evidence="2">The sequence shown here is derived from an EMBL/GenBank/DDBJ whole genome shotgun (WGS) entry which is preliminary data.</text>
</comment>
<dbReference type="PANTHER" id="PTHR37315">
    <property type="entry name" value="UPF0311 PROTEIN BLR7842"/>
    <property type="match status" value="1"/>
</dbReference>